<dbReference type="EMBL" id="QUMU01000006">
    <property type="protein sequence ID" value="REG30645.1"/>
    <property type="molecule type" value="Genomic_DNA"/>
</dbReference>
<reference evidence="3 5" key="2">
    <citation type="submission" date="2018-08" db="EMBL/GenBank/DDBJ databases">
        <title>Genomic Encyclopedia of Archaeal and Bacterial Type Strains, Phase II (KMG-II): from individual species to whole genera.</title>
        <authorList>
            <person name="Goeker M."/>
        </authorList>
    </citation>
    <scope>NUCLEOTIDE SEQUENCE [LARGE SCALE GENOMIC DNA]</scope>
    <source>
        <strain evidence="3 5">DSM 2261</strain>
    </source>
</reference>
<keyword evidence="5" id="KW-1185">Reference proteome</keyword>
<feature type="transmembrane region" description="Helical" evidence="1">
    <location>
        <begin position="29"/>
        <end position="50"/>
    </location>
</feature>
<dbReference type="KEGG" id="age:AA314_00345"/>
<sequence>MPILYLLMGLGLLALWVVALVQGGVVGWFLWLTFGVAIGVVMLAILHFAYEWRRRAA</sequence>
<dbReference type="EMBL" id="CP011509">
    <property type="protein sequence ID" value="AKI98718.1"/>
    <property type="molecule type" value="Genomic_DNA"/>
</dbReference>
<evidence type="ECO:0000313" key="5">
    <source>
        <dbReference type="Proteomes" id="UP000256345"/>
    </source>
</evidence>
<dbReference type="RefSeq" id="WP_156349825.1">
    <property type="nucleotide sequence ID" value="NZ_CP011509.1"/>
</dbReference>
<protein>
    <submittedName>
        <fullName evidence="2">Uncharacterized protein</fullName>
    </submittedName>
</protein>
<proteinExistence type="predicted"/>
<keyword evidence="1" id="KW-0812">Transmembrane</keyword>
<evidence type="ECO:0000313" key="3">
    <source>
        <dbReference type="EMBL" id="REG30645.1"/>
    </source>
</evidence>
<dbReference type="Proteomes" id="UP000035579">
    <property type="component" value="Chromosome"/>
</dbReference>
<organism evidence="2 4">
    <name type="scientific">Archangium gephyra</name>
    <dbReference type="NCBI Taxonomy" id="48"/>
    <lineage>
        <taxon>Bacteria</taxon>
        <taxon>Pseudomonadati</taxon>
        <taxon>Myxococcota</taxon>
        <taxon>Myxococcia</taxon>
        <taxon>Myxococcales</taxon>
        <taxon>Cystobacterineae</taxon>
        <taxon>Archangiaceae</taxon>
        <taxon>Archangium</taxon>
    </lineage>
</organism>
<keyword evidence="1" id="KW-0472">Membrane</keyword>
<dbReference type="AlphaFoldDB" id="A0AAC8Q1S4"/>
<dbReference type="Proteomes" id="UP000256345">
    <property type="component" value="Unassembled WGS sequence"/>
</dbReference>
<reference evidence="2 4" key="1">
    <citation type="submission" date="2015-05" db="EMBL/GenBank/DDBJ databases">
        <title>Genome assembly of Archangium gephyra DSM 2261.</title>
        <authorList>
            <person name="Sharma G."/>
            <person name="Subramanian S."/>
        </authorList>
    </citation>
    <scope>NUCLEOTIDE SEQUENCE [LARGE SCALE GENOMIC DNA]</scope>
    <source>
        <strain evidence="2 4">DSM 2261</strain>
    </source>
</reference>
<evidence type="ECO:0000313" key="4">
    <source>
        <dbReference type="Proteomes" id="UP000035579"/>
    </source>
</evidence>
<evidence type="ECO:0000313" key="2">
    <source>
        <dbReference type="EMBL" id="AKI98718.1"/>
    </source>
</evidence>
<keyword evidence="1" id="KW-1133">Transmembrane helix</keyword>
<gene>
    <name evidence="2" type="ORF">AA314_00345</name>
    <name evidence="3" type="ORF">ATI61_106114</name>
</gene>
<evidence type="ECO:0000256" key="1">
    <source>
        <dbReference type="SAM" id="Phobius"/>
    </source>
</evidence>
<name>A0AAC8Q1S4_9BACT</name>
<accession>A0AAC8Q1S4</accession>